<dbReference type="EMBL" id="JACQPB010000025">
    <property type="protein sequence ID" value="MBI4210273.1"/>
    <property type="molecule type" value="Genomic_DNA"/>
</dbReference>
<dbReference type="InterPro" id="IPR012348">
    <property type="entry name" value="RNR-like"/>
</dbReference>
<dbReference type="AlphaFoldDB" id="A0A8T3YJ36"/>
<dbReference type="InterPro" id="IPR009078">
    <property type="entry name" value="Ferritin-like_SF"/>
</dbReference>
<evidence type="ECO:0000259" key="1">
    <source>
        <dbReference type="SMART" id="SM00746"/>
    </source>
</evidence>
<dbReference type="GO" id="GO:0016491">
    <property type="term" value="F:oxidoreductase activity"/>
    <property type="evidence" value="ECO:0007669"/>
    <property type="project" value="InterPro"/>
</dbReference>
<protein>
    <submittedName>
        <fullName evidence="2">YHS domain-containing protein</fullName>
    </submittedName>
</protein>
<evidence type="ECO:0000313" key="2">
    <source>
        <dbReference type="EMBL" id="MBI4210273.1"/>
    </source>
</evidence>
<accession>A0A8T3YJ36</accession>
<dbReference type="SUPFAM" id="SSF47240">
    <property type="entry name" value="Ferritin-like"/>
    <property type="match status" value="1"/>
</dbReference>
<name>A0A8T3YJ36_9ARCH</name>
<dbReference type="SMART" id="SM00746">
    <property type="entry name" value="TRASH"/>
    <property type="match status" value="1"/>
</dbReference>
<sequence>MARDMVCGMNVSESSAKSQYNGETYYFCCTGCKGVFDRDPKKFVKK</sequence>
<dbReference type="InterPro" id="IPR011017">
    <property type="entry name" value="TRASH_dom"/>
</dbReference>
<dbReference type="Proteomes" id="UP000732298">
    <property type="component" value="Unassembled WGS sequence"/>
</dbReference>
<dbReference type="Pfam" id="PF04945">
    <property type="entry name" value="YHS"/>
    <property type="match status" value="1"/>
</dbReference>
<dbReference type="InterPro" id="IPR007029">
    <property type="entry name" value="YHS_dom"/>
</dbReference>
<proteinExistence type="predicted"/>
<evidence type="ECO:0000313" key="3">
    <source>
        <dbReference type="Proteomes" id="UP000732298"/>
    </source>
</evidence>
<gene>
    <name evidence="2" type="ORF">HY544_02080</name>
</gene>
<comment type="caution">
    <text evidence="2">The sequence shown here is derived from an EMBL/GenBank/DDBJ whole genome shotgun (WGS) entry which is preliminary data.</text>
</comment>
<reference evidence="2" key="1">
    <citation type="submission" date="2020-07" db="EMBL/GenBank/DDBJ databases">
        <title>Huge and variable diversity of episymbiotic CPR bacteria and DPANN archaea in groundwater ecosystems.</title>
        <authorList>
            <person name="He C.Y."/>
            <person name="Keren R."/>
            <person name="Whittaker M."/>
            <person name="Farag I.F."/>
            <person name="Doudna J."/>
            <person name="Cate J.H.D."/>
            <person name="Banfield J.F."/>
        </authorList>
    </citation>
    <scope>NUCLEOTIDE SEQUENCE</scope>
    <source>
        <strain evidence="2">NC_groundwater_1296_Ag_S-0.2um_52_80</strain>
    </source>
</reference>
<feature type="domain" description="TRASH" evidence="1">
    <location>
        <begin position="4"/>
        <end position="40"/>
    </location>
</feature>
<organism evidence="2 3">
    <name type="scientific">Candidatus Iainarchaeum sp</name>
    <dbReference type="NCBI Taxonomy" id="3101447"/>
    <lineage>
        <taxon>Archaea</taxon>
        <taxon>Candidatus Iainarchaeota</taxon>
        <taxon>Candidatus Iainarchaeia</taxon>
        <taxon>Candidatus Iainarchaeales</taxon>
        <taxon>Candidatus Iainarchaeaceae</taxon>
        <taxon>Candidatus Iainarchaeum</taxon>
    </lineage>
</organism>
<dbReference type="Gene3D" id="1.10.620.20">
    <property type="entry name" value="Ribonucleotide Reductase, subunit A"/>
    <property type="match status" value="1"/>
</dbReference>